<sequence>MQKSIEVEYWVVDRDGALTTPDELTEISENVEEEFVPPLFELKTPPCETYADLRSTFVDQLDRVLRRADELDKLLVPFGTPINGEEIERWPSERSRIQKRVLGTNFDYAKYCAGTHLHFEKRNVVDQLNVLAGLDPALALLNSSPYFRGERVANGARAYLYRKRCYENFPKHGQLWEYVDTVAEWERRLDRRLAEFTEAAVEAGIDEGAVEANFTADDVVWTPVRLRDEMPTVEWRAPDAALPSQILRLAEEMDAVMERLHHANVRVEGATGEVTDDEIVLPEFETVRDYVGDAIYEGLDSADVATYLERMGFDVQGYDPLTRKIDGRERVAPDEAKELRRRYGELLREDVNDLCRN</sequence>
<gene>
    <name evidence="1" type="ORF">ACFQEV_13240</name>
</gene>
<name>A0ABD5U208_9EURY</name>
<dbReference type="Proteomes" id="UP001596408">
    <property type="component" value="Unassembled WGS sequence"/>
</dbReference>
<dbReference type="AlphaFoldDB" id="A0ABD5U208"/>
<dbReference type="InterPro" id="IPR014746">
    <property type="entry name" value="Gln_synth/guanido_kin_cat_dom"/>
</dbReference>
<organism evidence="1 2">
    <name type="scientific">Halopelagius fulvigenes</name>
    <dbReference type="NCBI Taxonomy" id="1198324"/>
    <lineage>
        <taxon>Archaea</taxon>
        <taxon>Methanobacteriati</taxon>
        <taxon>Methanobacteriota</taxon>
        <taxon>Stenosarchaea group</taxon>
        <taxon>Halobacteria</taxon>
        <taxon>Halobacteriales</taxon>
        <taxon>Haloferacaceae</taxon>
    </lineage>
</organism>
<dbReference type="SUPFAM" id="SSF55931">
    <property type="entry name" value="Glutamine synthetase/guanido kinase"/>
    <property type="match status" value="1"/>
</dbReference>
<dbReference type="RefSeq" id="WP_379696823.1">
    <property type="nucleotide sequence ID" value="NZ_JBHSXH010000015.1"/>
</dbReference>
<evidence type="ECO:0000313" key="2">
    <source>
        <dbReference type="Proteomes" id="UP001596408"/>
    </source>
</evidence>
<dbReference type="PANTHER" id="PTHR36510">
    <property type="entry name" value="GLUTAMATE--CYSTEINE LIGASE 2-RELATED"/>
    <property type="match status" value="1"/>
</dbReference>
<keyword evidence="2" id="KW-1185">Reference proteome</keyword>
<reference evidence="1 2" key="1">
    <citation type="journal article" date="2019" name="Int. J. Syst. Evol. Microbiol.">
        <title>The Global Catalogue of Microorganisms (GCM) 10K type strain sequencing project: providing services to taxonomists for standard genome sequencing and annotation.</title>
        <authorList>
            <consortium name="The Broad Institute Genomics Platform"/>
            <consortium name="The Broad Institute Genome Sequencing Center for Infectious Disease"/>
            <person name="Wu L."/>
            <person name="Ma J."/>
        </authorList>
    </citation>
    <scope>NUCLEOTIDE SEQUENCE [LARGE SCALE GENOMIC DNA]</scope>
    <source>
        <strain evidence="1 2">YIM 94188</strain>
    </source>
</reference>
<comment type="caution">
    <text evidence="1">The sequence shown here is derived from an EMBL/GenBank/DDBJ whole genome shotgun (WGS) entry which is preliminary data.</text>
</comment>
<accession>A0ABD5U208</accession>
<dbReference type="Pfam" id="PF04107">
    <property type="entry name" value="GCS2"/>
    <property type="match status" value="1"/>
</dbReference>
<dbReference type="GO" id="GO:0016874">
    <property type="term" value="F:ligase activity"/>
    <property type="evidence" value="ECO:0007669"/>
    <property type="project" value="UniProtKB-KW"/>
</dbReference>
<dbReference type="InterPro" id="IPR050141">
    <property type="entry name" value="GCL_type2/YbdK_subfam"/>
</dbReference>
<dbReference type="InterPro" id="IPR006336">
    <property type="entry name" value="GCS2"/>
</dbReference>
<dbReference type="EMBL" id="JBHSXH010000015">
    <property type="protein sequence ID" value="MFC6825951.1"/>
    <property type="molecule type" value="Genomic_DNA"/>
</dbReference>
<protein>
    <submittedName>
        <fullName evidence="1">Glutamate-cysteine ligase family protein</fullName>
    </submittedName>
</protein>
<keyword evidence="1" id="KW-0436">Ligase</keyword>
<dbReference type="PANTHER" id="PTHR36510:SF1">
    <property type="entry name" value="GLUTAMATE--CYSTEINE LIGASE 2-RELATED"/>
    <property type="match status" value="1"/>
</dbReference>
<evidence type="ECO:0000313" key="1">
    <source>
        <dbReference type="EMBL" id="MFC6825951.1"/>
    </source>
</evidence>
<dbReference type="Gene3D" id="3.30.590.20">
    <property type="match status" value="1"/>
</dbReference>
<proteinExistence type="predicted"/>